<dbReference type="EMBL" id="DS989877">
    <property type="protein sequence ID" value="EDX71035.1"/>
    <property type="molecule type" value="Genomic_DNA"/>
</dbReference>
<dbReference type="HOGENOM" id="CLU_3268500_0_0_3"/>
<sequence length="41" mass="4454">MVSLARNARNANGTSLPAKTIDDDRSTCDRSLSPSYDHSDD</sequence>
<evidence type="ECO:0000256" key="1">
    <source>
        <dbReference type="SAM" id="MobiDB-lite"/>
    </source>
</evidence>
<evidence type="ECO:0000313" key="2">
    <source>
        <dbReference type="EMBL" id="EDX71035.1"/>
    </source>
</evidence>
<feature type="region of interest" description="Disordered" evidence="1">
    <location>
        <begin position="1"/>
        <end position="41"/>
    </location>
</feature>
<keyword evidence="3" id="KW-1185">Reference proteome</keyword>
<gene>
    <name evidence="2" type="ORF">MC7420_6635</name>
</gene>
<organism evidence="2 3">
    <name type="scientific">Coleofasciculus chthonoplastes PCC 7420</name>
    <dbReference type="NCBI Taxonomy" id="118168"/>
    <lineage>
        <taxon>Bacteria</taxon>
        <taxon>Bacillati</taxon>
        <taxon>Cyanobacteriota</taxon>
        <taxon>Cyanophyceae</taxon>
        <taxon>Coleofasciculales</taxon>
        <taxon>Coleofasciculaceae</taxon>
        <taxon>Coleofasciculus</taxon>
    </lineage>
</organism>
<name>B4W474_9CYAN</name>
<dbReference type="Proteomes" id="UP000003835">
    <property type="component" value="Unassembled WGS sequence"/>
</dbReference>
<feature type="compositionally biased region" description="Polar residues" evidence="1">
    <location>
        <begin position="29"/>
        <end position="41"/>
    </location>
</feature>
<reference evidence="2 3" key="1">
    <citation type="submission" date="2008-07" db="EMBL/GenBank/DDBJ databases">
        <authorList>
            <person name="Tandeau de Marsac N."/>
            <person name="Ferriera S."/>
            <person name="Johnson J."/>
            <person name="Kravitz S."/>
            <person name="Beeson K."/>
            <person name="Sutton G."/>
            <person name="Rogers Y.-H."/>
            <person name="Friedman R."/>
            <person name="Frazier M."/>
            <person name="Venter J.C."/>
        </authorList>
    </citation>
    <scope>NUCLEOTIDE SEQUENCE [LARGE SCALE GENOMIC DNA]</scope>
    <source>
        <strain evidence="2 3">PCC 7420</strain>
    </source>
</reference>
<accession>B4W474</accession>
<evidence type="ECO:0000313" key="3">
    <source>
        <dbReference type="Proteomes" id="UP000003835"/>
    </source>
</evidence>
<dbReference type="STRING" id="118168.MC7420_6635"/>
<protein>
    <submittedName>
        <fullName evidence="2">Uncharacterized protein</fullName>
    </submittedName>
</protein>
<proteinExistence type="predicted"/>
<dbReference type="AlphaFoldDB" id="B4W474"/>